<dbReference type="Proteomes" id="UP000539953">
    <property type="component" value="Unassembled WGS sequence"/>
</dbReference>
<evidence type="ECO:0000256" key="5">
    <source>
        <dbReference type="ARBA" id="ARBA00022692"/>
    </source>
</evidence>
<keyword evidence="11" id="KW-1185">Reference proteome</keyword>
<sequence>MNNLSKYNLYYQYIVDLLAITISFWLAKAIKFSPILDGVNYNQQAYITLYFVMIVGYFALIIIMLHNDTLFSRSKIQELGECIKIVFLLLLVMLGFAFFTKTSIAYSRSFFILFVGFSVIFLFVFRNFLKSRFFFRYQLSHGRKLIIVGSLRLVKSALEKLKNTDDWRYTVSGLIVTDQNLKDSFIDNVKVIGSYEDYMEIIKSEAVDDVFLAADVIDRSVFRVASEICEEGKTVHVQVDDFNLMQNYHDIVNRIGECTVLTYLPIIPIPKRSAALKRLFDIVLGLCLLPALLILCVLSLIDSIFETHGRILVHLIRISRNGMNFRQYRFRTMRIDAQERIKAHKSPYTKFGLFLLWTHLDGMPMILNVLAGEMSFVGPKALKPVEYIHLSAKERTNLNVQAGVVGYWSCKYSDKELIHIERDYIESWNLGKDLLIILKMIGRYITFRSTRKYTKENQNEELHRIQRYVEFKQPLPYDHSLYHARHSFKESFYLFIKRTFDIVLSAIAIVILSPLLLVLMILVVLNDGGSPFYGHERIGKNGKRIKVYKFRSMRNDFEDLREVLTEEQLHEYQTEFKITDDPRITKIGGFLRRTSLDELPQLFNILGGSLSIVGPRPIVEKETKIYGDQIGKLLSVKPGLTGYWQAYARNNATYESGERQKMELYYVDHHSLGFDIKIIFHTFRSVAKEEGAK</sequence>
<feature type="transmembrane region" description="Helical" evidence="8">
    <location>
        <begin position="279"/>
        <end position="301"/>
    </location>
</feature>
<comment type="caution">
    <text evidence="10">The sequence shown here is derived from an EMBL/GenBank/DDBJ whole genome shotgun (WGS) entry which is preliminary data.</text>
</comment>
<evidence type="ECO:0000256" key="2">
    <source>
        <dbReference type="ARBA" id="ARBA00006464"/>
    </source>
</evidence>
<dbReference type="RefSeq" id="WP_183329024.1">
    <property type="nucleotide sequence ID" value="NZ_JACHHK010000007.1"/>
</dbReference>
<keyword evidence="4 10" id="KW-0808">Transferase</keyword>
<dbReference type="AlphaFoldDB" id="A0A7W8FXH4"/>
<feature type="transmembrane region" description="Helical" evidence="8">
    <location>
        <begin position="502"/>
        <end position="525"/>
    </location>
</feature>
<dbReference type="GO" id="GO:0005886">
    <property type="term" value="C:plasma membrane"/>
    <property type="evidence" value="ECO:0007669"/>
    <property type="project" value="UniProtKB-SubCell"/>
</dbReference>
<protein>
    <submittedName>
        <fullName evidence="10">Lipopolysaccharide/colanic/teichoic acid biosynthesis glycosyltransferase</fullName>
    </submittedName>
</protein>
<dbReference type="PANTHER" id="PTHR30576:SF4">
    <property type="entry name" value="UNDECAPRENYL-PHOSPHATE GALACTOSE PHOSPHOTRANSFERASE"/>
    <property type="match status" value="1"/>
</dbReference>
<feature type="domain" description="Bacterial sugar transferase" evidence="9">
    <location>
        <begin position="277"/>
        <end position="443"/>
    </location>
</feature>
<dbReference type="Gene3D" id="3.40.50.720">
    <property type="entry name" value="NAD(P)-binding Rossmann-like Domain"/>
    <property type="match status" value="1"/>
</dbReference>
<dbReference type="EMBL" id="JACHHK010000007">
    <property type="protein sequence ID" value="MBB5183730.1"/>
    <property type="molecule type" value="Genomic_DNA"/>
</dbReference>
<feature type="transmembrane region" description="Helical" evidence="8">
    <location>
        <begin position="85"/>
        <end position="104"/>
    </location>
</feature>
<dbReference type="Pfam" id="PF02397">
    <property type="entry name" value="Bac_transf"/>
    <property type="match status" value="2"/>
</dbReference>
<feature type="domain" description="Bacterial sugar transferase" evidence="9">
    <location>
        <begin position="497"/>
        <end position="687"/>
    </location>
</feature>
<evidence type="ECO:0000256" key="7">
    <source>
        <dbReference type="ARBA" id="ARBA00023136"/>
    </source>
</evidence>
<dbReference type="InterPro" id="IPR003362">
    <property type="entry name" value="Bact_transf"/>
</dbReference>
<reference evidence="10 11" key="1">
    <citation type="submission" date="2020-08" db="EMBL/GenBank/DDBJ databases">
        <title>Genomic Encyclopedia of Type Strains, Phase IV (KMG-IV): sequencing the most valuable type-strain genomes for metagenomic binning, comparative biology and taxonomic classification.</title>
        <authorList>
            <person name="Goeker M."/>
        </authorList>
    </citation>
    <scope>NUCLEOTIDE SEQUENCE [LARGE SCALE GENOMIC DNA]</scope>
    <source>
        <strain evidence="10 11">DSM 25799</strain>
    </source>
</reference>
<evidence type="ECO:0000313" key="11">
    <source>
        <dbReference type="Proteomes" id="UP000539953"/>
    </source>
</evidence>
<feature type="transmembrane region" description="Helical" evidence="8">
    <location>
        <begin position="9"/>
        <end position="27"/>
    </location>
</feature>
<dbReference type="GO" id="GO:0016780">
    <property type="term" value="F:phosphotransferase activity, for other substituted phosphate groups"/>
    <property type="evidence" value="ECO:0007669"/>
    <property type="project" value="TreeGrafter"/>
</dbReference>
<organism evidence="10 11">
    <name type="scientific">Catenisphaera adipataccumulans</name>
    <dbReference type="NCBI Taxonomy" id="700500"/>
    <lineage>
        <taxon>Bacteria</taxon>
        <taxon>Bacillati</taxon>
        <taxon>Bacillota</taxon>
        <taxon>Erysipelotrichia</taxon>
        <taxon>Erysipelotrichales</taxon>
        <taxon>Erysipelotrichaceae</taxon>
        <taxon>Catenisphaera</taxon>
    </lineage>
</organism>
<dbReference type="Pfam" id="PF13727">
    <property type="entry name" value="CoA_binding_3"/>
    <property type="match status" value="1"/>
</dbReference>
<keyword evidence="5 8" id="KW-0812">Transmembrane</keyword>
<comment type="subcellular location">
    <subcellularLocation>
        <location evidence="1">Cell membrane</location>
    </subcellularLocation>
</comment>
<keyword evidence="7 8" id="KW-0472">Membrane</keyword>
<feature type="transmembrane region" description="Helical" evidence="8">
    <location>
        <begin position="47"/>
        <end position="65"/>
    </location>
</feature>
<accession>A0A7W8FXH4</accession>
<evidence type="ECO:0000256" key="1">
    <source>
        <dbReference type="ARBA" id="ARBA00004236"/>
    </source>
</evidence>
<evidence type="ECO:0000256" key="8">
    <source>
        <dbReference type="SAM" id="Phobius"/>
    </source>
</evidence>
<evidence type="ECO:0000256" key="3">
    <source>
        <dbReference type="ARBA" id="ARBA00022475"/>
    </source>
</evidence>
<evidence type="ECO:0000313" key="10">
    <source>
        <dbReference type="EMBL" id="MBB5183730.1"/>
    </source>
</evidence>
<keyword evidence="6 8" id="KW-1133">Transmembrane helix</keyword>
<dbReference type="PANTHER" id="PTHR30576">
    <property type="entry name" value="COLANIC BIOSYNTHESIS UDP-GLUCOSE LIPID CARRIER TRANSFERASE"/>
    <property type="match status" value="1"/>
</dbReference>
<name>A0A7W8FXH4_9FIRM</name>
<evidence type="ECO:0000256" key="4">
    <source>
        <dbReference type="ARBA" id="ARBA00022679"/>
    </source>
</evidence>
<evidence type="ECO:0000259" key="9">
    <source>
        <dbReference type="Pfam" id="PF02397"/>
    </source>
</evidence>
<keyword evidence="3" id="KW-1003">Cell membrane</keyword>
<feature type="transmembrane region" description="Helical" evidence="8">
    <location>
        <begin position="110"/>
        <end position="129"/>
    </location>
</feature>
<evidence type="ECO:0000256" key="6">
    <source>
        <dbReference type="ARBA" id="ARBA00022989"/>
    </source>
</evidence>
<gene>
    <name evidence="10" type="ORF">HNQ47_001769</name>
</gene>
<comment type="similarity">
    <text evidence="2">Belongs to the bacterial sugar transferase family.</text>
</comment>
<proteinExistence type="inferred from homology"/>